<evidence type="ECO:0000256" key="4">
    <source>
        <dbReference type="SAM" id="MobiDB-lite"/>
    </source>
</evidence>
<keyword evidence="6" id="KW-0378">Hydrolase</keyword>
<name>A0ABP1U8G3_GLUAR</name>
<dbReference type="GO" id="GO:0032259">
    <property type="term" value="P:methylation"/>
    <property type="evidence" value="ECO:0007669"/>
    <property type="project" value="UniProtKB-KW"/>
</dbReference>
<dbReference type="InterPro" id="IPR000055">
    <property type="entry name" value="Restrct_endonuc_typeI_TRD"/>
</dbReference>
<keyword evidence="2" id="KW-0680">Restriction system</keyword>
<dbReference type="EC" id="2.1.1.72" evidence="6"/>
<comment type="similarity">
    <text evidence="1">Belongs to the type-I restriction system S methylase family.</text>
</comment>
<evidence type="ECO:0000256" key="3">
    <source>
        <dbReference type="ARBA" id="ARBA00023125"/>
    </source>
</evidence>
<dbReference type="GO" id="GO:0009007">
    <property type="term" value="F:site-specific DNA-methyltransferase (adenine-specific) activity"/>
    <property type="evidence" value="ECO:0007669"/>
    <property type="project" value="UniProtKB-EC"/>
</dbReference>
<keyword evidence="7" id="KW-1185">Reference proteome</keyword>
<dbReference type="EMBL" id="FQ311875">
    <property type="protein sequence ID" value="CBT77125.1"/>
    <property type="molecule type" value="Genomic_DNA"/>
</dbReference>
<gene>
    <name evidence="6" type="primary">hsdS</name>
    <name evidence="6" type="ordered locus">AARI_29340</name>
</gene>
<reference evidence="7" key="2">
    <citation type="submission" date="2010-07" db="EMBL/GenBank/DDBJ databases">
        <title>Complete genome sequence of Arthrobacter arilaitensis (strain DSM 16368 / CIP 108037 / JCM 13566 / Re117).</title>
        <authorList>
            <person name="Genoscope."/>
        </authorList>
    </citation>
    <scope>NUCLEOTIDE SEQUENCE [LARGE SCALE GENOMIC DNA]</scope>
    <source>
        <strain evidence="7">DSM 16368 / CIP 108037 / IAM 15318 / JCM 13566 / Re117</strain>
    </source>
</reference>
<dbReference type="EC" id="3.1.21.3" evidence="6"/>
<dbReference type="GO" id="GO:0009035">
    <property type="term" value="F:type I site-specific deoxyribonuclease activity"/>
    <property type="evidence" value="ECO:0007669"/>
    <property type="project" value="UniProtKB-EC"/>
</dbReference>
<dbReference type="Gene3D" id="3.90.220.20">
    <property type="entry name" value="DNA methylase specificity domains"/>
    <property type="match status" value="1"/>
</dbReference>
<feature type="domain" description="Type I restriction modification DNA specificity" evidence="5">
    <location>
        <begin position="165"/>
        <end position="310"/>
    </location>
</feature>
<dbReference type="InterPro" id="IPR044946">
    <property type="entry name" value="Restrct_endonuc_typeI_TRD_sf"/>
</dbReference>
<organism evidence="6 7">
    <name type="scientific">Glutamicibacter arilaitensis (strain DSM 16368 / CIP 108037 / IAM 15318 / JCM 13566 / NCIMB 14258 / Re117)</name>
    <name type="common">Arthrobacter arilaitensis</name>
    <dbReference type="NCBI Taxonomy" id="861360"/>
    <lineage>
        <taxon>Bacteria</taxon>
        <taxon>Bacillati</taxon>
        <taxon>Actinomycetota</taxon>
        <taxon>Actinomycetes</taxon>
        <taxon>Micrococcales</taxon>
        <taxon>Micrococcaceae</taxon>
        <taxon>Glutamicibacter</taxon>
    </lineage>
</organism>
<sequence>MSTLNDLFQIEYGNKFDMNKMTRTDRLAGVAFVGRIGGLNGKSGIAGFVEPLAGVKPYSPGLLTVALGGSRLLSTYVQQLPFYRAQNVAVLSPRNEEMSTKGRLFYAMCIRANAFRYSAFGREANRTLGTLEVPDDLPDWVSTAQIPTYSGLSRAIAPDVDLNDPHEWPRFVLEDLFTVKKGRRVTKAQRVPGTTRFIGASEKNNGITDMCDLEPMFDSHCLTVPYNGSVGFAFYQDRPFCASDDVQVLIPKEEVTRWALLFVATIIRVEKTRFSYGYKWNMARMKKTTIRLPADASGEPDWAYMDSIMRACRSRRPSPRGSAMCATWTRKSRPR</sequence>
<reference evidence="7" key="1">
    <citation type="journal article" date="2010" name="PLoS ONE">
        <title>The Arthrobacter arilaitensis Re117 genome sequence reveals its genetic adaptation to the surface of cheese.</title>
        <authorList>
            <person name="Monnet C."/>
            <person name="Loux V."/>
            <person name="Gibrat J.F."/>
            <person name="Spinnler E."/>
            <person name="Barbe V."/>
            <person name="Vacherie B."/>
            <person name="Gavory F."/>
            <person name="Gourbeyre E."/>
            <person name="Siguier P."/>
            <person name="Chandler M."/>
            <person name="Elleuch R."/>
            <person name="Irlinger F."/>
            <person name="Vallaeys T."/>
        </authorList>
    </citation>
    <scope>NUCLEOTIDE SEQUENCE</scope>
    <source>
        <strain evidence="7">DSM 16368 / CIP 108037 / IAM 15318 / JCM 13566 / Re117</strain>
    </source>
</reference>
<keyword evidence="6" id="KW-0489">Methyltransferase</keyword>
<accession>A0ABP1U8G3</accession>
<dbReference type="GeneID" id="303186493"/>
<evidence type="ECO:0000313" key="7">
    <source>
        <dbReference type="Proteomes" id="UP000006878"/>
    </source>
</evidence>
<evidence type="ECO:0000256" key="2">
    <source>
        <dbReference type="ARBA" id="ARBA00022747"/>
    </source>
</evidence>
<keyword evidence="6" id="KW-0808">Transferase</keyword>
<dbReference type="RefSeq" id="WP_013350237.1">
    <property type="nucleotide sequence ID" value="NC_014550.1"/>
</dbReference>
<evidence type="ECO:0000313" key="6">
    <source>
        <dbReference type="EMBL" id="CBT77125.1"/>
    </source>
</evidence>
<feature type="region of interest" description="Disordered" evidence="4">
    <location>
        <begin position="316"/>
        <end position="335"/>
    </location>
</feature>
<dbReference type="Proteomes" id="UP000006878">
    <property type="component" value="Chromosome"/>
</dbReference>
<evidence type="ECO:0000259" key="5">
    <source>
        <dbReference type="Pfam" id="PF01420"/>
    </source>
</evidence>
<evidence type="ECO:0000256" key="1">
    <source>
        <dbReference type="ARBA" id="ARBA00010923"/>
    </source>
</evidence>
<dbReference type="SUPFAM" id="SSF116734">
    <property type="entry name" value="DNA methylase specificity domain"/>
    <property type="match status" value="1"/>
</dbReference>
<keyword evidence="3" id="KW-0238">DNA-binding</keyword>
<protein>
    <submittedName>
        <fullName evidence="6">Type I restriction-modification system specificity subunit</fullName>
        <ecNumber evidence="6">2.1.1.72</ecNumber>
        <ecNumber evidence="6">3.1.21.3</ecNumber>
    </submittedName>
</protein>
<dbReference type="Pfam" id="PF01420">
    <property type="entry name" value="Methylase_S"/>
    <property type="match status" value="1"/>
</dbReference>
<proteinExistence type="inferred from homology"/>